<evidence type="ECO:0000313" key="1">
    <source>
        <dbReference type="EMBL" id="MBC4016062.1"/>
    </source>
</evidence>
<accession>A0A9X0UD72</accession>
<organism evidence="1 2">
    <name type="scientific">Siccirubricoccus deserti</name>
    <dbReference type="NCBI Taxonomy" id="2013562"/>
    <lineage>
        <taxon>Bacteria</taxon>
        <taxon>Pseudomonadati</taxon>
        <taxon>Pseudomonadota</taxon>
        <taxon>Alphaproteobacteria</taxon>
        <taxon>Acetobacterales</taxon>
        <taxon>Roseomonadaceae</taxon>
        <taxon>Siccirubricoccus</taxon>
    </lineage>
</organism>
<protein>
    <submittedName>
        <fullName evidence="1">Uncharacterized protein</fullName>
    </submittedName>
</protein>
<sequence length="47" mass="5009">MLPQAAIETPALRYDSVIRPIQKNAEVEGVPPAACIEKQAGPPVLPE</sequence>
<name>A0A9X0UD72_9PROT</name>
<dbReference type="Proteomes" id="UP000600101">
    <property type="component" value="Unassembled WGS sequence"/>
</dbReference>
<evidence type="ECO:0000313" key="2">
    <source>
        <dbReference type="Proteomes" id="UP000600101"/>
    </source>
</evidence>
<reference evidence="1" key="1">
    <citation type="submission" date="2020-08" db="EMBL/GenBank/DDBJ databases">
        <authorList>
            <person name="Hu Y."/>
            <person name="Nguyen S.V."/>
            <person name="Li F."/>
            <person name="Fanning S."/>
        </authorList>
    </citation>
    <scope>NUCLEOTIDE SEQUENCE</scope>
    <source>
        <strain evidence="1">SYSU D8009</strain>
    </source>
</reference>
<dbReference type="EMBL" id="JACOMF010000012">
    <property type="protein sequence ID" value="MBC4016062.1"/>
    <property type="molecule type" value="Genomic_DNA"/>
</dbReference>
<gene>
    <name evidence="1" type="ORF">H7965_12080</name>
</gene>
<dbReference type="AlphaFoldDB" id="A0A9X0UD72"/>
<dbReference type="RefSeq" id="WP_186770835.1">
    <property type="nucleotide sequence ID" value="NZ_JACOMF010000012.1"/>
</dbReference>
<comment type="caution">
    <text evidence="1">The sequence shown here is derived from an EMBL/GenBank/DDBJ whole genome shotgun (WGS) entry which is preliminary data.</text>
</comment>
<proteinExistence type="predicted"/>
<keyword evidence="2" id="KW-1185">Reference proteome</keyword>